<gene>
    <name evidence="1" type="ORF">OMO38_00755</name>
</gene>
<accession>A0ABT3HTB7</accession>
<organism evidence="1 2">
    <name type="scientific">Chryseobacterium kimseyorum</name>
    <dbReference type="NCBI Taxonomy" id="2984028"/>
    <lineage>
        <taxon>Bacteria</taxon>
        <taxon>Pseudomonadati</taxon>
        <taxon>Bacteroidota</taxon>
        <taxon>Flavobacteriia</taxon>
        <taxon>Flavobacteriales</taxon>
        <taxon>Weeksellaceae</taxon>
        <taxon>Chryseobacterium group</taxon>
        <taxon>Chryseobacterium</taxon>
    </lineage>
</organism>
<dbReference type="Proteomes" id="UP001163731">
    <property type="component" value="Unassembled WGS sequence"/>
</dbReference>
<reference evidence="1" key="1">
    <citation type="submission" date="2022-10" db="EMBL/GenBank/DDBJ databases">
        <title>Chryseobacterium babae sp. nov. isolated from the gut of the beetle Oryctes rhinoceros, and Chryseobacterium kimseyorum sp. nov., isolated from a stick insect rearing cage.</title>
        <authorList>
            <person name="Shelomi M."/>
            <person name="Han C.-J."/>
            <person name="Chen W.-M."/>
            <person name="Chen H.-K."/>
            <person name="Liaw S.-J."/>
            <person name="Muhle E."/>
            <person name="Clermont D."/>
        </authorList>
    </citation>
    <scope>NUCLEOTIDE SEQUENCE</scope>
    <source>
        <strain evidence="1">09-1422</strain>
    </source>
</reference>
<name>A0ABT3HTB7_9FLAO</name>
<protein>
    <submittedName>
        <fullName evidence="1">Uncharacterized protein</fullName>
    </submittedName>
</protein>
<sequence length="83" mass="9451">MQDKIEAVVYNFKIQKSSSFKGKVLLNLNASGKFSLSCNKLDAGDLSFIFTNMEYNSINTKDPLIFNPVTWHYNWKLNLAAIT</sequence>
<dbReference type="RefSeq" id="WP_264748340.1">
    <property type="nucleotide sequence ID" value="NZ_JAPDHW010000001.1"/>
</dbReference>
<comment type="caution">
    <text evidence="1">The sequence shown here is derived from an EMBL/GenBank/DDBJ whole genome shotgun (WGS) entry which is preliminary data.</text>
</comment>
<proteinExistence type="predicted"/>
<evidence type="ECO:0000313" key="1">
    <source>
        <dbReference type="EMBL" id="MCW3167043.1"/>
    </source>
</evidence>
<dbReference type="EMBL" id="JAPDHW010000001">
    <property type="protein sequence ID" value="MCW3167043.1"/>
    <property type="molecule type" value="Genomic_DNA"/>
</dbReference>
<evidence type="ECO:0000313" key="2">
    <source>
        <dbReference type="Proteomes" id="UP001163731"/>
    </source>
</evidence>
<keyword evidence="2" id="KW-1185">Reference proteome</keyword>